<dbReference type="EMBL" id="JACHID010000005">
    <property type="protein sequence ID" value="MBB5021668.1"/>
    <property type="molecule type" value="Genomic_DNA"/>
</dbReference>
<keyword evidence="4" id="KW-1185">Reference proteome</keyword>
<keyword evidence="2" id="KW-1133">Transmembrane helix</keyword>
<dbReference type="InterPro" id="IPR019734">
    <property type="entry name" value="TPR_rpt"/>
</dbReference>
<evidence type="ECO:0000256" key="1">
    <source>
        <dbReference type="SAM" id="MobiDB-lite"/>
    </source>
</evidence>
<reference evidence="3 4" key="1">
    <citation type="submission" date="2020-08" db="EMBL/GenBank/DDBJ databases">
        <title>Genomic Encyclopedia of Type Strains, Phase IV (KMG-IV): sequencing the most valuable type-strain genomes for metagenomic binning, comparative biology and taxonomic classification.</title>
        <authorList>
            <person name="Goeker M."/>
        </authorList>
    </citation>
    <scope>NUCLEOTIDE SEQUENCE [LARGE SCALE GENOMIC DNA]</scope>
    <source>
        <strain evidence="3 4">DSM 22071</strain>
    </source>
</reference>
<keyword evidence="2" id="KW-0472">Membrane</keyword>
<evidence type="ECO:0000313" key="3">
    <source>
        <dbReference type="EMBL" id="MBB5021668.1"/>
    </source>
</evidence>
<protein>
    <submittedName>
        <fullName evidence="3">Tetratricopeptide (TPR) repeat protein</fullName>
    </submittedName>
</protein>
<dbReference type="Pfam" id="PF13432">
    <property type="entry name" value="TPR_16"/>
    <property type="match status" value="1"/>
</dbReference>
<feature type="transmembrane region" description="Helical" evidence="2">
    <location>
        <begin position="20"/>
        <end position="42"/>
    </location>
</feature>
<proteinExistence type="predicted"/>
<dbReference type="Pfam" id="PF13181">
    <property type="entry name" value="TPR_8"/>
    <property type="match status" value="1"/>
</dbReference>
<comment type="caution">
    <text evidence="3">The sequence shown here is derived from an EMBL/GenBank/DDBJ whole genome shotgun (WGS) entry which is preliminary data.</text>
</comment>
<gene>
    <name evidence="3" type="ORF">HNR37_000981</name>
</gene>
<dbReference type="InterPro" id="IPR011990">
    <property type="entry name" value="TPR-like_helical_dom_sf"/>
</dbReference>
<keyword evidence="2" id="KW-0812">Transmembrane</keyword>
<dbReference type="SUPFAM" id="SSF48452">
    <property type="entry name" value="TPR-like"/>
    <property type="match status" value="1"/>
</dbReference>
<dbReference type="AlphaFoldDB" id="A0A7W7Y435"/>
<accession>A0A7W7Y435</accession>
<dbReference type="Proteomes" id="UP000528322">
    <property type="component" value="Unassembled WGS sequence"/>
</dbReference>
<evidence type="ECO:0000313" key="4">
    <source>
        <dbReference type="Proteomes" id="UP000528322"/>
    </source>
</evidence>
<dbReference type="RefSeq" id="WP_183730781.1">
    <property type="nucleotide sequence ID" value="NZ_JACHID010000005.1"/>
</dbReference>
<name>A0A7W7Y435_9BACT</name>
<organism evidence="3 4">
    <name type="scientific">Desulfurispira natronophila</name>
    <dbReference type="NCBI Taxonomy" id="682562"/>
    <lineage>
        <taxon>Bacteria</taxon>
        <taxon>Pseudomonadati</taxon>
        <taxon>Chrysiogenota</taxon>
        <taxon>Chrysiogenia</taxon>
        <taxon>Chrysiogenales</taxon>
        <taxon>Chrysiogenaceae</taxon>
        <taxon>Desulfurispira</taxon>
    </lineage>
</organism>
<evidence type="ECO:0000256" key="2">
    <source>
        <dbReference type="SAM" id="Phobius"/>
    </source>
</evidence>
<sequence length="251" mass="29074">MYTIGIMLLMWLSLGAGLYFFMPLWAATILAVIITAVIMYFLGKKFMKRLMIPFEDSQKALQKGNHARAIRILEDARRLRHWQLHLDKQINSQIGVIYYLQKDYETAKKYLNDGIARHWIGVSMLGCIYFREKKLTPMKTVFNRAVRSNPKQAIVWGVYAWCLNEMGEKSEAIEVMRKGLKKNPTAEALEQNLVALQNGKRMKMKSFGESWYQYMLEMPTGPSMSRHQKGFQGRPSAAQLRAAQRAIKRES</sequence>
<feature type="region of interest" description="Disordered" evidence="1">
    <location>
        <begin position="223"/>
        <end position="251"/>
    </location>
</feature>
<dbReference type="Gene3D" id="1.25.40.10">
    <property type="entry name" value="Tetratricopeptide repeat domain"/>
    <property type="match status" value="1"/>
</dbReference>